<dbReference type="GO" id="GO:0005524">
    <property type="term" value="F:ATP binding"/>
    <property type="evidence" value="ECO:0007669"/>
    <property type="project" value="UniProtKB-UniRule"/>
</dbReference>
<organism evidence="12 13">
    <name type="scientific">Alloscardovia omnicolens</name>
    <dbReference type="NCBI Taxonomy" id="419015"/>
    <lineage>
        <taxon>Bacteria</taxon>
        <taxon>Bacillati</taxon>
        <taxon>Actinomycetota</taxon>
        <taxon>Actinomycetes</taxon>
        <taxon>Bifidobacteriales</taxon>
        <taxon>Bifidobacteriaceae</taxon>
        <taxon>Alloscardovia</taxon>
    </lineage>
</organism>
<evidence type="ECO:0000259" key="11">
    <source>
        <dbReference type="Pfam" id="PF02782"/>
    </source>
</evidence>
<dbReference type="InterPro" id="IPR018485">
    <property type="entry name" value="FGGY_C"/>
</dbReference>
<evidence type="ECO:0000256" key="5">
    <source>
        <dbReference type="ARBA" id="ARBA00022777"/>
    </source>
</evidence>
<accession>A0A2I1M683</accession>
<proteinExistence type="inferred from homology"/>
<keyword evidence="5 8" id="KW-0418">Kinase</keyword>
<evidence type="ECO:0000256" key="2">
    <source>
        <dbReference type="ARBA" id="ARBA00022629"/>
    </source>
</evidence>
<gene>
    <name evidence="8" type="primary">xylB</name>
    <name evidence="12" type="ORF">CYJ32_04395</name>
</gene>
<dbReference type="Pfam" id="PF00370">
    <property type="entry name" value="FGGY_N"/>
    <property type="match status" value="2"/>
</dbReference>
<feature type="domain" description="Carbohydrate kinase FGGY N-terminal" evidence="10">
    <location>
        <begin position="7"/>
        <end position="110"/>
    </location>
</feature>
<dbReference type="InterPro" id="IPR050406">
    <property type="entry name" value="FGGY_Carb_Kinase"/>
</dbReference>
<dbReference type="Proteomes" id="UP000242263">
    <property type="component" value="Unassembled WGS sequence"/>
</dbReference>
<evidence type="ECO:0000256" key="3">
    <source>
        <dbReference type="ARBA" id="ARBA00022679"/>
    </source>
</evidence>
<dbReference type="InterPro" id="IPR000577">
    <property type="entry name" value="Carb_kinase_FGGY"/>
</dbReference>
<dbReference type="EMBL" id="PKGU01000002">
    <property type="protein sequence ID" value="PKZ15604.1"/>
    <property type="molecule type" value="Genomic_DNA"/>
</dbReference>
<evidence type="ECO:0000256" key="4">
    <source>
        <dbReference type="ARBA" id="ARBA00022741"/>
    </source>
</evidence>
<dbReference type="CDD" id="cd07809">
    <property type="entry name" value="ASKHA_NBD_FGGY_BaXK-like"/>
    <property type="match status" value="1"/>
</dbReference>
<keyword evidence="2 8" id="KW-0859">Xylose metabolism</keyword>
<feature type="domain" description="Carbohydrate kinase FGGY N-terminal" evidence="10">
    <location>
        <begin position="156"/>
        <end position="290"/>
    </location>
</feature>
<keyword evidence="6 8" id="KW-0067">ATP-binding</keyword>
<dbReference type="PANTHER" id="PTHR43095:SF5">
    <property type="entry name" value="XYLULOSE KINASE"/>
    <property type="match status" value="1"/>
</dbReference>
<feature type="region of interest" description="Disordered" evidence="9">
    <location>
        <begin position="110"/>
        <end position="139"/>
    </location>
</feature>
<dbReference type="GO" id="GO:0004856">
    <property type="term" value="F:D-xylulokinase activity"/>
    <property type="evidence" value="ECO:0007669"/>
    <property type="project" value="UniProtKB-UniRule"/>
</dbReference>
<evidence type="ECO:0000256" key="7">
    <source>
        <dbReference type="ARBA" id="ARBA00023277"/>
    </source>
</evidence>
<evidence type="ECO:0000256" key="9">
    <source>
        <dbReference type="SAM" id="MobiDB-lite"/>
    </source>
</evidence>
<dbReference type="Gene3D" id="3.30.420.40">
    <property type="match status" value="2"/>
</dbReference>
<keyword evidence="7 8" id="KW-0119">Carbohydrate metabolism</keyword>
<dbReference type="HAMAP" id="MF_02220">
    <property type="entry name" value="XylB"/>
    <property type="match status" value="1"/>
</dbReference>
<comment type="function">
    <text evidence="8">Catalyzes the phosphorylation of D-xylulose to D-xylulose 5-phosphate.</text>
</comment>
<keyword evidence="3 8" id="KW-0808">Transferase</keyword>
<feature type="active site" description="Proton acceptor" evidence="8">
    <location>
        <position position="283"/>
    </location>
</feature>
<dbReference type="PIRSF" id="PIRSF000538">
    <property type="entry name" value="GlpK"/>
    <property type="match status" value="1"/>
</dbReference>
<dbReference type="SUPFAM" id="SSF53067">
    <property type="entry name" value="Actin-like ATPase domain"/>
    <property type="match status" value="2"/>
</dbReference>
<dbReference type="InterPro" id="IPR018483">
    <property type="entry name" value="Carb_kinase_FGGY_CS"/>
</dbReference>
<dbReference type="RefSeq" id="WP_101541379.1">
    <property type="nucleotide sequence ID" value="NZ_PKGU01000002.1"/>
</dbReference>
<dbReference type="AlphaFoldDB" id="A0A2I1M683"/>
<dbReference type="PANTHER" id="PTHR43095">
    <property type="entry name" value="SUGAR KINASE"/>
    <property type="match status" value="1"/>
</dbReference>
<evidence type="ECO:0000313" key="12">
    <source>
        <dbReference type="EMBL" id="PKZ15604.1"/>
    </source>
</evidence>
<dbReference type="GO" id="GO:0005998">
    <property type="term" value="P:xylulose catabolic process"/>
    <property type="evidence" value="ECO:0007669"/>
    <property type="project" value="UniProtKB-UniRule"/>
</dbReference>
<comment type="similarity">
    <text evidence="1 8">Belongs to the FGGY kinase family.</text>
</comment>
<sequence length="516" mass="54029">MTRVLVAGVDTSTQSCKVRVTDALTGELVRFGQAAHPDGTSVNPQAWWDAFQEAAAQAGGLDDVSALAVGGQQHGMVLLDNQGRVIRDALLWNDTRSSVQAEALINELGAADSTDSDSGSGSGSDSVGRPDNADGANNADSADIQARGVARWVQAVGSSLVASLTITKVAWVAQNEPENAERIAAICLPHDWLSWRIAGYGPVESGDAQLDALFTDRSDASGTAYFDSVTNEYRRDLLEMALGRSNVVLPRVLNPHAVGAIADPYIAGKNVEGGCVIAPGGGDNAMAALGLGMKAGDVSVSLGTSGVAAAVSNSPAYDLTGAIAGFADCTGHWLPLACTINGSRILDAGRRALGVDYDELATLAHEAQPGANGITLIPYFDGERTPNRPNATAQFYGLTLENTTRSNMARAFIEAVLCSQRDCLEYVKALGADVQRILLIGGGAKSPAIRAYAPGIWGTDVILPHTDEYVAIGAARQAAWVALSTDDIPAWELNIDEVLSSSPTPEVYEQYARYRA</sequence>
<dbReference type="InterPro" id="IPR018484">
    <property type="entry name" value="FGGY_N"/>
</dbReference>
<feature type="domain" description="Carbohydrate kinase FGGY C-terminal" evidence="11">
    <location>
        <begin position="299"/>
        <end position="480"/>
    </location>
</feature>
<dbReference type="InterPro" id="IPR006000">
    <property type="entry name" value="Xylulokinase"/>
</dbReference>
<dbReference type="PROSITE" id="PS00933">
    <property type="entry name" value="FGGY_KINASES_1"/>
    <property type="match status" value="1"/>
</dbReference>
<evidence type="ECO:0000256" key="1">
    <source>
        <dbReference type="ARBA" id="ARBA00009156"/>
    </source>
</evidence>
<reference evidence="12 13" key="1">
    <citation type="submission" date="2017-12" db="EMBL/GenBank/DDBJ databases">
        <title>Phylogenetic diversity of female urinary microbiome.</title>
        <authorList>
            <person name="Thomas-White K."/>
            <person name="Wolfe A.J."/>
        </authorList>
    </citation>
    <scope>NUCLEOTIDE SEQUENCE [LARGE SCALE GENOMIC DNA]</scope>
    <source>
        <strain evidence="12 13">UMB0064</strain>
    </source>
</reference>
<keyword evidence="4 8" id="KW-0547">Nucleotide-binding</keyword>
<protein>
    <recommendedName>
        <fullName evidence="8">Xylulose kinase</fullName>
        <shortName evidence="8">Xylulokinase</shortName>
        <ecNumber evidence="8">2.7.1.17</ecNumber>
    </recommendedName>
</protein>
<feature type="compositionally biased region" description="Low complexity" evidence="9">
    <location>
        <begin position="110"/>
        <end position="126"/>
    </location>
</feature>
<dbReference type="GO" id="GO:0042732">
    <property type="term" value="P:D-xylose metabolic process"/>
    <property type="evidence" value="ECO:0007669"/>
    <property type="project" value="UniProtKB-KW"/>
</dbReference>
<evidence type="ECO:0000256" key="6">
    <source>
        <dbReference type="ARBA" id="ARBA00022840"/>
    </source>
</evidence>
<name>A0A2I1M683_9BIFI</name>
<evidence type="ECO:0000313" key="13">
    <source>
        <dbReference type="Proteomes" id="UP000242263"/>
    </source>
</evidence>
<feature type="binding site" evidence="8">
    <location>
        <begin position="73"/>
        <end position="74"/>
    </location>
    <ligand>
        <name>substrate</name>
    </ligand>
</feature>
<dbReference type="InterPro" id="IPR043129">
    <property type="entry name" value="ATPase_NBD"/>
</dbReference>
<dbReference type="Pfam" id="PF02782">
    <property type="entry name" value="FGGY_C"/>
    <property type="match status" value="1"/>
</dbReference>
<feature type="site" description="Important for activity" evidence="8">
    <location>
        <position position="10"/>
    </location>
</feature>
<evidence type="ECO:0000259" key="10">
    <source>
        <dbReference type="Pfam" id="PF00370"/>
    </source>
</evidence>
<comment type="caution">
    <text evidence="12">The sequence shown here is derived from an EMBL/GenBank/DDBJ whole genome shotgun (WGS) entry which is preliminary data.</text>
</comment>
<comment type="catalytic activity">
    <reaction evidence="8">
        <text>D-xylulose + ATP = D-xylulose 5-phosphate + ADP + H(+)</text>
        <dbReference type="Rhea" id="RHEA:10964"/>
        <dbReference type="ChEBI" id="CHEBI:15378"/>
        <dbReference type="ChEBI" id="CHEBI:17140"/>
        <dbReference type="ChEBI" id="CHEBI:30616"/>
        <dbReference type="ChEBI" id="CHEBI:57737"/>
        <dbReference type="ChEBI" id="CHEBI:456216"/>
        <dbReference type="EC" id="2.7.1.17"/>
    </reaction>
</comment>
<evidence type="ECO:0000256" key="8">
    <source>
        <dbReference type="HAMAP-Rule" id="MF_02220"/>
    </source>
</evidence>
<dbReference type="EC" id="2.7.1.17" evidence="8"/>